<evidence type="ECO:0000256" key="7">
    <source>
        <dbReference type="ARBA" id="ARBA00023118"/>
    </source>
</evidence>
<keyword evidence="6 11" id="KW-0695">RNA-directed DNA polymerase</keyword>
<dbReference type="AlphaFoldDB" id="A0AAU8LZ76"/>
<evidence type="ECO:0000256" key="2">
    <source>
        <dbReference type="ARBA" id="ARBA00022679"/>
    </source>
</evidence>
<dbReference type="InterPro" id="IPR043128">
    <property type="entry name" value="Rev_trsase/Diguanyl_cyclase"/>
</dbReference>
<dbReference type="PRINTS" id="PR00866">
    <property type="entry name" value="RNADNAPOLMS"/>
</dbReference>
<dbReference type="GO" id="GO:0003723">
    <property type="term" value="F:RNA binding"/>
    <property type="evidence" value="ECO:0007669"/>
    <property type="project" value="InterPro"/>
</dbReference>
<keyword evidence="5" id="KW-0460">Magnesium</keyword>
<organism evidence="11">
    <name type="scientific">Candidatus Electrothrix aestuarii</name>
    <dbReference type="NCBI Taxonomy" id="3062594"/>
    <lineage>
        <taxon>Bacteria</taxon>
        <taxon>Pseudomonadati</taxon>
        <taxon>Thermodesulfobacteriota</taxon>
        <taxon>Desulfobulbia</taxon>
        <taxon>Desulfobulbales</taxon>
        <taxon>Desulfobulbaceae</taxon>
        <taxon>Candidatus Electrothrix</taxon>
    </lineage>
</organism>
<protein>
    <recommendedName>
        <fullName evidence="1">RNA-directed DNA polymerase</fullName>
        <ecNumber evidence="1">2.7.7.49</ecNumber>
    </recommendedName>
</protein>
<comment type="similarity">
    <text evidence="8">Belongs to the bacterial reverse transcriptase family.</text>
</comment>
<evidence type="ECO:0000259" key="10">
    <source>
        <dbReference type="PROSITE" id="PS50878"/>
    </source>
</evidence>
<dbReference type="KEGG" id="eaj:Q3M24_05965"/>
<dbReference type="NCBIfam" id="TIGR04416">
    <property type="entry name" value="group_II_RT_mat"/>
    <property type="match status" value="1"/>
</dbReference>
<evidence type="ECO:0000256" key="4">
    <source>
        <dbReference type="ARBA" id="ARBA00022723"/>
    </source>
</evidence>
<dbReference type="SUPFAM" id="SSF56672">
    <property type="entry name" value="DNA/RNA polymerases"/>
    <property type="match status" value="1"/>
</dbReference>
<evidence type="ECO:0000256" key="6">
    <source>
        <dbReference type="ARBA" id="ARBA00022918"/>
    </source>
</evidence>
<reference evidence="11" key="2">
    <citation type="submission" date="2024-06" db="EMBL/GenBank/DDBJ databases">
        <authorList>
            <person name="Plum-Jensen L.E."/>
            <person name="Schramm A."/>
            <person name="Marshall I.P.G."/>
        </authorList>
    </citation>
    <scope>NUCLEOTIDE SEQUENCE</scope>
    <source>
        <strain evidence="11">Rat1</strain>
    </source>
</reference>
<evidence type="ECO:0000256" key="3">
    <source>
        <dbReference type="ARBA" id="ARBA00022695"/>
    </source>
</evidence>
<evidence type="ECO:0000313" key="11">
    <source>
        <dbReference type="EMBL" id="XCN74292.1"/>
    </source>
</evidence>
<evidence type="ECO:0000256" key="1">
    <source>
        <dbReference type="ARBA" id="ARBA00012493"/>
    </source>
</evidence>
<evidence type="ECO:0000256" key="9">
    <source>
        <dbReference type="ARBA" id="ARBA00048173"/>
    </source>
</evidence>
<keyword evidence="2 11" id="KW-0808">Transferase</keyword>
<dbReference type="CDD" id="cd01651">
    <property type="entry name" value="RT_G2_intron"/>
    <property type="match status" value="1"/>
</dbReference>
<keyword evidence="4" id="KW-0479">Metal-binding</keyword>
<dbReference type="InterPro" id="IPR000477">
    <property type="entry name" value="RT_dom"/>
</dbReference>
<feature type="domain" description="Reverse transcriptase" evidence="10">
    <location>
        <begin position="58"/>
        <end position="286"/>
    </location>
</feature>
<gene>
    <name evidence="11" type="primary">ltrA</name>
    <name evidence="11" type="ORF">Q3M24_05965</name>
</gene>
<comment type="catalytic activity">
    <reaction evidence="9">
        <text>DNA(n) + a 2'-deoxyribonucleoside 5'-triphosphate = DNA(n+1) + diphosphate</text>
        <dbReference type="Rhea" id="RHEA:22508"/>
        <dbReference type="Rhea" id="RHEA-COMP:17339"/>
        <dbReference type="Rhea" id="RHEA-COMP:17340"/>
        <dbReference type="ChEBI" id="CHEBI:33019"/>
        <dbReference type="ChEBI" id="CHEBI:61560"/>
        <dbReference type="ChEBI" id="CHEBI:173112"/>
        <dbReference type="EC" id="2.7.7.49"/>
    </reaction>
</comment>
<dbReference type="InterPro" id="IPR030931">
    <property type="entry name" value="Group_II_RT_mat"/>
</dbReference>
<dbReference type="Pfam" id="PF08388">
    <property type="entry name" value="GIIM"/>
    <property type="match status" value="1"/>
</dbReference>
<dbReference type="PANTHER" id="PTHR34047:SF8">
    <property type="entry name" value="PROTEIN YKFC"/>
    <property type="match status" value="1"/>
</dbReference>
<sequence length="437" mass="50147">MRQRELFVDERSLFEKLCDVRFLRAGFKAVRKNGGSPGVDGVTVEEFGSSLKEEIEQLAKELAGWRYKPSPVRRVEIPKPGKGAGVRLLGVPCVKDRVVHATIKQLLEPILDPGFSDHSFGFRPGRSQRQAVESGQRIVKSGKEYVVDIDLSKFFDRVNHDRLIYLLSGHVDDKRVLRLIGMILRSGIMKDGDVMLSEKGTPQGSPLSPLLSNVVLDELDKELERRGLEFCRFADDCNIYVRSPKAAERVMSSISKFIEKKLKLKINRDKSKVAHSSEVKFLGMTIVEGTLAISAKSMKTAMQKVKELTPRGTYLPLEKTIKRINRWYVGWAGYYRMTEYPSQLSKIEAHIRRRLRARLVDQQKRRRHLFKKLKKRGVSRKSAANAAFSNNGRWALSHTFALEKAYPVAWFIQEKGQEIRSDQKHSHWLPLHRWIRV</sequence>
<evidence type="ECO:0000256" key="5">
    <source>
        <dbReference type="ARBA" id="ARBA00022842"/>
    </source>
</evidence>
<dbReference type="EMBL" id="CP159373">
    <property type="protein sequence ID" value="XCN74292.1"/>
    <property type="molecule type" value="Genomic_DNA"/>
</dbReference>
<dbReference type="EC" id="2.7.7.49" evidence="1"/>
<dbReference type="InterPro" id="IPR000123">
    <property type="entry name" value="Reverse_transcriptase_msDNA"/>
</dbReference>
<accession>A0AAU8LZ76</accession>
<dbReference type="PANTHER" id="PTHR34047">
    <property type="entry name" value="NUCLEAR INTRON MATURASE 1, MITOCHONDRIAL-RELATED"/>
    <property type="match status" value="1"/>
</dbReference>
<dbReference type="InterPro" id="IPR051083">
    <property type="entry name" value="GrpII_Intron_Splice-Mob/Def"/>
</dbReference>
<dbReference type="GO" id="GO:0046872">
    <property type="term" value="F:metal ion binding"/>
    <property type="evidence" value="ECO:0007669"/>
    <property type="project" value="UniProtKB-KW"/>
</dbReference>
<dbReference type="InterPro" id="IPR043502">
    <property type="entry name" value="DNA/RNA_pol_sf"/>
</dbReference>
<dbReference type="PROSITE" id="PS50878">
    <property type="entry name" value="RT_POL"/>
    <property type="match status" value="1"/>
</dbReference>
<reference evidence="11" key="1">
    <citation type="journal article" date="2024" name="Syst. Appl. Microbiol.">
        <title>First single-strain enrichments of Electrothrix cable bacteria, description of E. aestuarii sp. nov. and E. rattekaaiensis sp. nov., and proposal of a cable bacteria taxonomy following the rules of the SeqCode.</title>
        <authorList>
            <person name="Plum-Jensen L.E."/>
            <person name="Schramm A."/>
            <person name="Marshall I.P.G."/>
        </authorList>
    </citation>
    <scope>NUCLEOTIDE SEQUENCE</scope>
    <source>
        <strain evidence="11">Rat1</strain>
    </source>
</reference>
<name>A0AAU8LZ76_9BACT</name>
<dbReference type="GO" id="GO:0051607">
    <property type="term" value="P:defense response to virus"/>
    <property type="evidence" value="ECO:0007669"/>
    <property type="project" value="UniProtKB-KW"/>
</dbReference>
<proteinExistence type="inferred from homology"/>
<dbReference type="InterPro" id="IPR013597">
    <property type="entry name" value="Mat_intron_G2"/>
</dbReference>
<dbReference type="Pfam" id="PF00078">
    <property type="entry name" value="RVT_1"/>
    <property type="match status" value="1"/>
</dbReference>
<keyword evidence="3 11" id="KW-0548">Nucleotidyltransferase</keyword>
<keyword evidence="7" id="KW-0051">Antiviral defense</keyword>
<dbReference type="GO" id="GO:0003964">
    <property type="term" value="F:RNA-directed DNA polymerase activity"/>
    <property type="evidence" value="ECO:0007669"/>
    <property type="project" value="UniProtKB-KW"/>
</dbReference>
<evidence type="ECO:0000256" key="8">
    <source>
        <dbReference type="ARBA" id="ARBA00034120"/>
    </source>
</evidence>
<dbReference type="Gene3D" id="3.30.70.270">
    <property type="match status" value="1"/>
</dbReference>